<protein>
    <submittedName>
        <fullName evidence="5">Uncharacterized protein</fullName>
    </submittedName>
</protein>
<dbReference type="GO" id="GO:0005524">
    <property type="term" value="F:ATP binding"/>
    <property type="evidence" value="ECO:0007669"/>
    <property type="project" value="UniProtKB-KW"/>
</dbReference>
<organism evidence="5 6">
    <name type="scientific">Mycena metata</name>
    <dbReference type="NCBI Taxonomy" id="1033252"/>
    <lineage>
        <taxon>Eukaryota</taxon>
        <taxon>Fungi</taxon>
        <taxon>Dikarya</taxon>
        <taxon>Basidiomycota</taxon>
        <taxon>Agaricomycotina</taxon>
        <taxon>Agaricomycetes</taxon>
        <taxon>Agaricomycetidae</taxon>
        <taxon>Agaricales</taxon>
        <taxon>Marasmiineae</taxon>
        <taxon>Mycenaceae</taxon>
        <taxon>Mycena</taxon>
    </lineage>
</organism>
<evidence type="ECO:0000313" key="5">
    <source>
        <dbReference type="EMBL" id="KAJ7718942.1"/>
    </source>
</evidence>
<sequence>MRTGDVGRWNEDGTLTLIDRIKNLVKLAGGEYIALEALESTYKSCNYVANICVHATQDAKAPIAIIPHEQNLRAALKNENGVDASAEMHHLCADPKVAALVLRECNAVGKKSGFKAMETLSAVVLTPDE</sequence>
<keyword evidence="2" id="KW-0436">Ligase</keyword>
<accession>A0AAD7HEJ8</accession>
<dbReference type="GO" id="GO:0004467">
    <property type="term" value="F:long-chain fatty acid-CoA ligase activity"/>
    <property type="evidence" value="ECO:0007669"/>
    <property type="project" value="TreeGrafter"/>
</dbReference>
<comment type="similarity">
    <text evidence="1">Belongs to the ATP-dependent AMP-binding enzyme family.</text>
</comment>
<keyword evidence="4" id="KW-0067">ATP-binding</keyword>
<dbReference type="Gene3D" id="3.40.50.12780">
    <property type="entry name" value="N-terminal domain of ligase-like"/>
    <property type="match status" value="1"/>
</dbReference>
<name>A0AAD7HEJ8_9AGAR</name>
<keyword evidence="6" id="KW-1185">Reference proteome</keyword>
<dbReference type="PANTHER" id="PTHR43272">
    <property type="entry name" value="LONG-CHAIN-FATTY-ACID--COA LIGASE"/>
    <property type="match status" value="1"/>
</dbReference>
<keyword evidence="3" id="KW-0547">Nucleotide-binding</keyword>
<dbReference type="GO" id="GO:0005811">
    <property type="term" value="C:lipid droplet"/>
    <property type="evidence" value="ECO:0007669"/>
    <property type="project" value="TreeGrafter"/>
</dbReference>
<evidence type="ECO:0000256" key="1">
    <source>
        <dbReference type="ARBA" id="ARBA00006432"/>
    </source>
</evidence>
<dbReference type="InterPro" id="IPR042099">
    <property type="entry name" value="ANL_N_sf"/>
</dbReference>
<dbReference type="GO" id="GO:0035336">
    <property type="term" value="P:long-chain fatty-acyl-CoA metabolic process"/>
    <property type="evidence" value="ECO:0007669"/>
    <property type="project" value="TreeGrafter"/>
</dbReference>
<dbReference type="EMBL" id="JARKIB010000259">
    <property type="protein sequence ID" value="KAJ7718942.1"/>
    <property type="molecule type" value="Genomic_DNA"/>
</dbReference>
<comment type="caution">
    <text evidence="5">The sequence shown here is derived from an EMBL/GenBank/DDBJ whole genome shotgun (WGS) entry which is preliminary data.</text>
</comment>
<evidence type="ECO:0000256" key="4">
    <source>
        <dbReference type="ARBA" id="ARBA00022840"/>
    </source>
</evidence>
<proteinExistence type="inferred from homology"/>
<gene>
    <name evidence="5" type="ORF">B0H16DRAFT_413719</name>
</gene>
<evidence type="ECO:0000256" key="3">
    <source>
        <dbReference type="ARBA" id="ARBA00022741"/>
    </source>
</evidence>
<evidence type="ECO:0000256" key="2">
    <source>
        <dbReference type="ARBA" id="ARBA00022598"/>
    </source>
</evidence>
<dbReference type="PANTHER" id="PTHR43272:SF83">
    <property type="entry name" value="ACYL-COA SYNTHETASE LONG-CHAIN, ISOFORM J"/>
    <property type="match status" value="1"/>
</dbReference>
<dbReference type="Proteomes" id="UP001215598">
    <property type="component" value="Unassembled WGS sequence"/>
</dbReference>
<evidence type="ECO:0000313" key="6">
    <source>
        <dbReference type="Proteomes" id="UP001215598"/>
    </source>
</evidence>
<reference evidence="5" key="1">
    <citation type="submission" date="2023-03" db="EMBL/GenBank/DDBJ databases">
        <title>Massive genome expansion in bonnet fungi (Mycena s.s.) driven by repeated elements and novel gene families across ecological guilds.</title>
        <authorList>
            <consortium name="Lawrence Berkeley National Laboratory"/>
            <person name="Harder C.B."/>
            <person name="Miyauchi S."/>
            <person name="Viragh M."/>
            <person name="Kuo A."/>
            <person name="Thoen E."/>
            <person name="Andreopoulos B."/>
            <person name="Lu D."/>
            <person name="Skrede I."/>
            <person name="Drula E."/>
            <person name="Henrissat B."/>
            <person name="Morin E."/>
            <person name="Kohler A."/>
            <person name="Barry K."/>
            <person name="LaButti K."/>
            <person name="Morin E."/>
            <person name="Salamov A."/>
            <person name="Lipzen A."/>
            <person name="Mereny Z."/>
            <person name="Hegedus B."/>
            <person name="Baldrian P."/>
            <person name="Stursova M."/>
            <person name="Weitz H."/>
            <person name="Taylor A."/>
            <person name="Grigoriev I.V."/>
            <person name="Nagy L.G."/>
            <person name="Martin F."/>
            <person name="Kauserud H."/>
        </authorList>
    </citation>
    <scope>NUCLEOTIDE SEQUENCE</scope>
    <source>
        <strain evidence="5">CBHHK182m</strain>
    </source>
</reference>
<dbReference type="GO" id="GO:0005886">
    <property type="term" value="C:plasma membrane"/>
    <property type="evidence" value="ECO:0007669"/>
    <property type="project" value="TreeGrafter"/>
</dbReference>
<dbReference type="GO" id="GO:0005783">
    <property type="term" value="C:endoplasmic reticulum"/>
    <property type="evidence" value="ECO:0007669"/>
    <property type="project" value="TreeGrafter"/>
</dbReference>
<dbReference type="SUPFAM" id="SSF56801">
    <property type="entry name" value="Acetyl-CoA synthetase-like"/>
    <property type="match status" value="1"/>
</dbReference>
<dbReference type="AlphaFoldDB" id="A0AAD7HEJ8"/>